<sequence length="375" mass="41148">MSTLPIPHSLAPLQRVMLRDSLLAPHAGCHVEQVEIRFSRSLAGGRIISAWKETVGETEALRLAFLVEDEAAGGWEFVTPGDIHQSHGPAPACWDDWLENDRHRPLLFPHAVPWRAAFWPEEMRFVWTFHHALLDGRSIARILHGFLKRVAGEAAGPLALAKWPPPTAEMRSLGDTMFRRVFADMEAPSSAPEEDFPNDTPAVRRLGDDILRKLESRAAAGGVTPATLLIESWGKALARRSGAASVVVEQVRSGPPQPGTAGFTMNLLPLRLGQGDVGDQLADLRRIESLGAEDLPPGVFPDVNGPWSSVIMVERGTLAHQVGAREFVESIILHEHKGESLSATAHLLPDLRLEVEGPGRHELLERWIRTLDGKA</sequence>
<dbReference type="Gene3D" id="3.30.559.30">
    <property type="entry name" value="Nonribosomal peptide synthetase, condensation domain"/>
    <property type="match status" value="1"/>
</dbReference>
<comment type="caution">
    <text evidence="1">The sequence shown here is derived from an EMBL/GenBank/DDBJ whole genome shotgun (WGS) entry which is preliminary data.</text>
</comment>
<dbReference type="SUPFAM" id="SSF52777">
    <property type="entry name" value="CoA-dependent acyltransferases"/>
    <property type="match status" value="2"/>
</dbReference>
<dbReference type="AlphaFoldDB" id="A0A934V9V0"/>
<dbReference type="PANTHER" id="PTHR45527:SF1">
    <property type="entry name" value="FATTY ACID SYNTHASE"/>
    <property type="match status" value="1"/>
</dbReference>
<dbReference type="Gene3D" id="3.30.559.10">
    <property type="entry name" value="Chloramphenicol acetyltransferase-like domain"/>
    <property type="match status" value="1"/>
</dbReference>
<dbReference type="GO" id="GO:0005737">
    <property type="term" value="C:cytoplasm"/>
    <property type="evidence" value="ECO:0007669"/>
    <property type="project" value="TreeGrafter"/>
</dbReference>
<dbReference type="GO" id="GO:0043041">
    <property type="term" value="P:amino acid activation for nonribosomal peptide biosynthetic process"/>
    <property type="evidence" value="ECO:0007669"/>
    <property type="project" value="TreeGrafter"/>
</dbReference>
<reference evidence="1" key="1">
    <citation type="submission" date="2021-01" db="EMBL/GenBank/DDBJ databases">
        <title>Modified the classification status of verrucomicrobia.</title>
        <authorList>
            <person name="Feng X."/>
        </authorList>
    </citation>
    <scope>NUCLEOTIDE SEQUENCE</scope>
    <source>
        <strain evidence="1">JCM 18052</strain>
    </source>
</reference>
<dbReference type="Proteomes" id="UP000600139">
    <property type="component" value="Unassembled WGS sequence"/>
</dbReference>
<dbReference type="RefSeq" id="WP_200349481.1">
    <property type="nucleotide sequence ID" value="NZ_BAABHZ010000010.1"/>
</dbReference>
<gene>
    <name evidence="1" type="ORF">JIN84_02770</name>
</gene>
<dbReference type="EMBL" id="JAENIK010000004">
    <property type="protein sequence ID" value="MBK1814520.1"/>
    <property type="molecule type" value="Genomic_DNA"/>
</dbReference>
<evidence type="ECO:0000313" key="2">
    <source>
        <dbReference type="Proteomes" id="UP000600139"/>
    </source>
</evidence>
<name>A0A934V9V0_9BACT</name>
<protein>
    <recommendedName>
        <fullName evidence="3">Condensation domain-containing protein</fullName>
    </recommendedName>
</protein>
<evidence type="ECO:0008006" key="3">
    <source>
        <dbReference type="Google" id="ProtNLM"/>
    </source>
</evidence>
<dbReference type="InterPro" id="IPR023213">
    <property type="entry name" value="CAT-like_dom_sf"/>
</dbReference>
<dbReference type="GO" id="GO:0031177">
    <property type="term" value="F:phosphopantetheine binding"/>
    <property type="evidence" value="ECO:0007669"/>
    <property type="project" value="TreeGrafter"/>
</dbReference>
<organism evidence="1 2">
    <name type="scientific">Luteolibacter yonseiensis</name>
    <dbReference type="NCBI Taxonomy" id="1144680"/>
    <lineage>
        <taxon>Bacteria</taxon>
        <taxon>Pseudomonadati</taxon>
        <taxon>Verrucomicrobiota</taxon>
        <taxon>Verrucomicrobiia</taxon>
        <taxon>Verrucomicrobiales</taxon>
        <taxon>Verrucomicrobiaceae</taxon>
        <taxon>Luteolibacter</taxon>
    </lineage>
</organism>
<evidence type="ECO:0000313" key="1">
    <source>
        <dbReference type="EMBL" id="MBK1814520.1"/>
    </source>
</evidence>
<dbReference type="PANTHER" id="PTHR45527">
    <property type="entry name" value="NONRIBOSOMAL PEPTIDE SYNTHETASE"/>
    <property type="match status" value="1"/>
</dbReference>
<proteinExistence type="predicted"/>
<dbReference type="GO" id="GO:0044550">
    <property type="term" value="P:secondary metabolite biosynthetic process"/>
    <property type="evidence" value="ECO:0007669"/>
    <property type="project" value="TreeGrafter"/>
</dbReference>
<accession>A0A934V9V0</accession>
<keyword evidence="2" id="KW-1185">Reference proteome</keyword>